<dbReference type="SUPFAM" id="SSF101874">
    <property type="entry name" value="YceI-like"/>
    <property type="match status" value="1"/>
</dbReference>
<keyword evidence="3" id="KW-1185">Reference proteome</keyword>
<proteinExistence type="predicted"/>
<feature type="domain" description="Lipid/polyisoprenoid-binding YceI-like" evidence="1">
    <location>
        <begin position="29"/>
        <end position="203"/>
    </location>
</feature>
<evidence type="ECO:0000313" key="3">
    <source>
        <dbReference type="Proteomes" id="UP000315971"/>
    </source>
</evidence>
<dbReference type="Proteomes" id="UP000315971">
    <property type="component" value="Unassembled WGS sequence"/>
</dbReference>
<dbReference type="Pfam" id="PF04264">
    <property type="entry name" value="YceI"/>
    <property type="match status" value="1"/>
</dbReference>
<dbReference type="RefSeq" id="WP_142603072.1">
    <property type="nucleotide sequence ID" value="NZ_FXSZ01000004.1"/>
</dbReference>
<gene>
    <name evidence="2" type="ORF">SAMN06265350_104131</name>
</gene>
<dbReference type="SMART" id="SM00867">
    <property type="entry name" value="YceI"/>
    <property type="match status" value="1"/>
</dbReference>
<name>A0A521CJH6_9SPHI</name>
<evidence type="ECO:0000259" key="1">
    <source>
        <dbReference type="SMART" id="SM00867"/>
    </source>
</evidence>
<dbReference type="AlphaFoldDB" id="A0A521CJH6"/>
<dbReference type="EMBL" id="FXSZ01000004">
    <property type="protein sequence ID" value="SMO59609.1"/>
    <property type="molecule type" value="Genomic_DNA"/>
</dbReference>
<dbReference type="InterPro" id="IPR007372">
    <property type="entry name" value="Lipid/polyisoprenoid-bd_YceI"/>
</dbReference>
<dbReference type="Gene3D" id="2.40.128.110">
    <property type="entry name" value="Lipid/polyisoprenoid-binding, YceI-like"/>
    <property type="match status" value="1"/>
</dbReference>
<sequence length="204" mass="22655">MKKLIFSFIIAFAYINLGFIKPVLKGEETYKVVPSESNIVWFAKKVGGGHSGTIQLSEGYITMKGDKLAGGTFEFDMKSIAVSDIKDPNYKEKLIKDLKSDNFFGVEKFPTATFIITKTKKIDKSHFVVTGDLTIKGITKPVSFPVFVSVTDNGNALAVVSPKFKIERTQFGIKYNSATFFPNIADKAISDDFELEITQLVARK</sequence>
<accession>A0A521CJH6</accession>
<evidence type="ECO:0000313" key="2">
    <source>
        <dbReference type="EMBL" id="SMO59609.1"/>
    </source>
</evidence>
<dbReference type="InterPro" id="IPR036761">
    <property type="entry name" value="TTHA0802/YceI-like_sf"/>
</dbReference>
<protein>
    <submittedName>
        <fullName evidence="2">Polyisoprenoid-binding protein YceI</fullName>
    </submittedName>
</protein>
<dbReference type="PANTHER" id="PTHR34406">
    <property type="entry name" value="PROTEIN YCEI"/>
    <property type="match status" value="1"/>
</dbReference>
<reference evidence="2 3" key="1">
    <citation type="submission" date="2017-05" db="EMBL/GenBank/DDBJ databases">
        <authorList>
            <person name="Varghese N."/>
            <person name="Submissions S."/>
        </authorList>
    </citation>
    <scope>NUCLEOTIDE SEQUENCE [LARGE SCALE GENOMIC DNA]</scope>
    <source>
        <strain evidence="2 3">DSM 21342</strain>
    </source>
</reference>
<organism evidence="2 3">
    <name type="scientific">Solitalea koreensis</name>
    <dbReference type="NCBI Taxonomy" id="543615"/>
    <lineage>
        <taxon>Bacteria</taxon>
        <taxon>Pseudomonadati</taxon>
        <taxon>Bacteroidota</taxon>
        <taxon>Sphingobacteriia</taxon>
        <taxon>Sphingobacteriales</taxon>
        <taxon>Sphingobacteriaceae</taxon>
        <taxon>Solitalea</taxon>
    </lineage>
</organism>
<dbReference type="OrthoDB" id="951410at2"/>
<dbReference type="PANTHER" id="PTHR34406:SF1">
    <property type="entry name" value="PROTEIN YCEI"/>
    <property type="match status" value="1"/>
</dbReference>